<protein>
    <recommendedName>
        <fullName evidence="4">Peptidase M20 dimerisation domain-containing protein</fullName>
    </recommendedName>
</protein>
<dbReference type="Gene3D" id="3.40.630.10">
    <property type="entry name" value="Zn peptidases"/>
    <property type="match status" value="1"/>
</dbReference>
<evidence type="ECO:0000313" key="3">
    <source>
        <dbReference type="Proteomes" id="UP001183410"/>
    </source>
</evidence>
<evidence type="ECO:0008006" key="4">
    <source>
        <dbReference type="Google" id="ProtNLM"/>
    </source>
</evidence>
<reference evidence="3" key="1">
    <citation type="submission" date="2023-07" db="EMBL/GenBank/DDBJ databases">
        <title>30 novel species of actinomycetes from the DSMZ collection.</title>
        <authorList>
            <person name="Nouioui I."/>
        </authorList>
    </citation>
    <scope>NUCLEOTIDE SEQUENCE [LARGE SCALE GENOMIC DNA]</scope>
    <source>
        <strain evidence="3">DSM 44915</strain>
    </source>
</reference>
<keyword evidence="3" id="KW-1185">Reference proteome</keyword>
<dbReference type="PANTHER" id="PTHR42994:SF2">
    <property type="entry name" value="PEPTIDASE"/>
    <property type="match status" value="1"/>
</dbReference>
<dbReference type="PANTHER" id="PTHR42994">
    <property type="entry name" value="PEPTIDASE T"/>
    <property type="match status" value="1"/>
</dbReference>
<evidence type="ECO:0000313" key="2">
    <source>
        <dbReference type="EMBL" id="MDT0271100.1"/>
    </source>
</evidence>
<dbReference type="EMBL" id="JAVREO010000241">
    <property type="protein sequence ID" value="MDT0271100.1"/>
    <property type="molecule type" value="Genomic_DNA"/>
</dbReference>
<accession>A0ABU2K1M1</accession>
<gene>
    <name evidence="2" type="ORF">RM844_33005</name>
</gene>
<proteinExistence type="predicted"/>
<comment type="caution">
    <text evidence="2">The sequence shown here is derived from an EMBL/GenBank/DDBJ whole genome shotgun (WGS) entry which is preliminary data.</text>
</comment>
<name>A0ABU2K1M1_9ACTN</name>
<sequence>MAETILQKKLPHPPLTFLFTVREESGLWGARFAKLADLGHPAMGFNADGGVPGQFTIGAVGADRWEVEIFGKASHAGVHPDRGVSATLVASLAIAQIHMDGWFGKIAKKGRAGTSNVGPFGDAEGRAAGQATNVVT</sequence>
<dbReference type="Proteomes" id="UP001183410">
    <property type="component" value="Unassembled WGS sequence"/>
</dbReference>
<comment type="cofactor">
    <cofactor evidence="1">
        <name>Zn(2+)</name>
        <dbReference type="ChEBI" id="CHEBI:29105"/>
    </cofactor>
</comment>
<dbReference type="Gene3D" id="3.30.70.360">
    <property type="match status" value="1"/>
</dbReference>
<feature type="non-terminal residue" evidence="2">
    <location>
        <position position="136"/>
    </location>
</feature>
<organism evidence="2 3">
    <name type="scientific">Streptomyces chisholmiae</name>
    <dbReference type="NCBI Taxonomy" id="3075540"/>
    <lineage>
        <taxon>Bacteria</taxon>
        <taxon>Bacillati</taxon>
        <taxon>Actinomycetota</taxon>
        <taxon>Actinomycetes</taxon>
        <taxon>Kitasatosporales</taxon>
        <taxon>Streptomycetaceae</taxon>
        <taxon>Streptomyces</taxon>
    </lineage>
</organism>
<dbReference type="SUPFAM" id="SSF53187">
    <property type="entry name" value="Zn-dependent exopeptidases"/>
    <property type="match status" value="1"/>
</dbReference>
<evidence type="ECO:0000256" key="1">
    <source>
        <dbReference type="ARBA" id="ARBA00001947"/>
    </source>
</evidence>